<reference evidence="6" key="1">
    <citation type="submission" date="2018-05" db="EMBL/GenBank/DDBJ databases">
        <authorList>
            <person name="Nie L."/>
        </authorList>
    </citation>
    <scope>NUCLEOTIDE SEQUENCE [LARGE SCALE GENOMIC DNA]</scope>
    <source>
        <strain evidence="6">NL</strain>
    </source>
</reference>
<organism evidence="5 6">
    <name type="scientific">Hymenobacter edaphi</name>
    <dbReference type="NCBI Taxonomy" id="2211146"/>
    <lineage>
        <taxon>Bacteria</taxon>
        <taxon>Pseudomonadati</taxon>
        <taxon>Bacteroidota</taxon>
        <taxon>Cytophagia</taxon>
        <taxon>Cytophagales</taxon>
        <taxon>Hymenobacteraceae</taxon>
        <taxon>Hymenobacter</taxon>
    </lineage>
</organism>
<dbReference type="Proteomes" id="UP000248553">
    <property type="component" value="Unassembled WGS sequence"/>
</dbReference>
<dbReference type="EMBL" id="QHKM01000001">
    <property type="protein sequence ID" value="RAK69373.1"/>
    <property type="molecule type" value="Genomic_DNA"/>
</dbReference>
<evidence type="ECO:0000313" key="5">
    <source>
        <dbReference type="EMBL" id="RAK69373.1"/>
    </source>
</evidence>
<keyword evidence="2" id="KW-0328">Glycosyltransferase</keyword>
<accession>A0A328BQK3</accession>
<dbReference type="Pfam" id="PF00535">
    <property type="entry name" value="Glycos_transf_2"/>
    <property type="match status" value="1"/>
</dbReference>
<comment type="caution">
    <text evidence="5">The sequence shown here is derived from an EMBL/GenBank/DDBJ whole genome shotgun (WGS) entry which is preliminary data.</text>
</comment>
<proteinExistence type="inferred from homology"/>
<evidence type="ECO:0000259" key="4">
    <source>
        <dbReference type="Pfam" id="PF00535"/>
    </source>
</evidence>
<dbReference type="InterPro" id="IPR029044">
    <property type="entry name" value="Nucleotide-diphossugar_trans"/>
</dbReference>
<dbReference type="SUPFAM" id="SSF53448">
    <property type="entry name" value="Nucleotide-diphospho-sugar transferases"/>
    <property type="match status" value="1"/>
</dbReference>
<dbReference type="RefSeq" id="WP_111476109.1">
    <property type="nucleotide sequence ID" value="NZ_QHKM01000001.1"/>
</dbReference>
<gene>
    <name evidence="5" type="ORF">DLM85_00465</name>
</gene>
<name>A0A328BQK3_9BACT</name>
<dbReference type="Gene3D" id="3.90.550.10">
    <property type="entry name" value="Spore Coat Polysaccharide Biosynthesis Protein SpsA, Chain A"/>
    <property type="match status" value="1"/>
</dbReference>
<feature type="domain" description="Glycosyltransferase 2-like" evidence="4">
    <location>
        <begin position="4"/>
        <end position="114"/>
    </location>
</feature>
<dbReference type="InterPro" id="IPR001173">
    <property type="entry name" value="Glyco_trans_2-like"/>
</dbReference>
<evidence type="ECO:0000256" key="2">
    <source>
        <dbReference type="ARBA" id="ARBA00022676"/>
    </source>
</evidence>
<sequence length="279" mass="31447">MLYIVIPVFNRLAYTRACLDALRRQTTQQFRTVVVDDGSTDGTAEVLAREYSEVIVVPGTGQLFWTAGVNAGLRRALAEGADRLMTMNNDVVAAPDFVARMLHWAERYPDALLGALELDVHSGQPVYGGEQFSWLTHRSEDLLSKLTPPQRRGLHPVTYLPGRGLLIPAQVVAAIGLFDEKRLPHYLADYDYTSVARRHGFPVYLNYDAHLLTYPEESGQEQTRRQRSLRGYYQHLFGIRGGGNLVNFTHFALKNCPPLLLPSFLLNGYVRRLGGYFLH</sequence>
<dbReference type="OrthoDB" id="9771846at2"/>
<evidence type="ECO:0000256" key="3">
    <source>
        <dbReference type="ARBA" id="ARBA00022679"/>
    </source>
</evidence>
<dbReference type="AlphaFoldDB" id="A0A328BQK3"/>
<protein>
    <submittedName>
        <fullName evidence="5">Glycosyltransferase family 2 protein</fullName>
    </submittedName>
</protein>
<dbReference type="PANTHER" id="PTHR43179">
    <property type="entry name" value="RHAMNOSYLTRANSFERASE WBBL"/>
    <property type="match status" value="1"/>
</dbReference>
<dbReference type="PANTHER" id="PTHR43179:SF12">
    <property type="entry name" value="GALACTOFURANOSYLTRANSFERASE GLFT2"/>
    <property type="match status" value="1"/>
</dbReference>
<keyword evidence="6" id="KW-1185">Reference proteome</keyword>
<dbReference type="GO" id="GO:0016757">
    <property type="term" value="F:glycosyltransferase activity"/>
    <property type="evidence" value="ECO:0007669"/>
    <property type="project" value="UniProtKB-KW"/>
</dbReference>
<comment type="similarity">
    <text evidence="1">Belongs to the glycosyltransferase 2 family.</text>
</comment>
<evidence type="ECO:0000256" key="1">
    <source>
        <dbReference type="ARBA" id="ARBA00006739"/>
    </source>
</evidence>
<evidence type="ECO:0000313" key="6">
    <source>
        <dbReference type="Proteomes" id="UP000248553"/>
    </source>
</evidence>
<keyword evidence="3 5" id="KW-0808">Transferase</keyword>